<evidence type="ECO:0000256" key="2">
    <source>
        <dbReference type="ARBA" id="ARBA00009047"/>
    </source>
</evidence>
<evidence type="ECO:0000256" key="5">
    <source>
        <dbReference type="ARBA" id="ARBA00022597"/>
    </source>
</evidence>
<reference evidence="11 13" key="1">
    <citation type="journal article" date="2005" name="Environ. Microbiol.">
        <title>Genetic and functional properties of uncultivated thermophilic crenarchaeotes from a subsurface gold mine as revealed by analysis of genome fragments.</title>
        <authorList>
            <person name="Nunoura T."/>
            <person name="Hirayama H."/>
            <person name="Takami H."/>
            <person name="Oida H."/>
            <person name="Nishi S."/>
            <person name="Shimamura S."/>
            <person name="Suzuki Y."/>
            <person name="Inagaki F."/>
            <person name="Takai K."/>
            <person name="Nealson K.H."/>
            <person name="Horikoshi K."/>
        </authorList>
    </citation>
    <scope>NUCLEOTIDE SEQUENCE [LARGE SCALE GENOMIC DNA]</scope>
</reference>
<keyword evidence="3 9" id="KW-0813">Transport</keyword>
<comment type="subcellular location">
    <subcellularLocation>
        <location evidence="1 9">Cell membrane</location>
        <topology evidence="1 9">Multi-pass membrane protein</topology>
    </subcellularLocation>
</comment>
<keyword evidence="8 9" id="KW-0472">Membrane</keyword>
<evidence type="ECO:0000256" key="6">
    <source>
        <dbReference type="ARBA" id="ARBA00022692"/>
    </source>
</evidence>
<proteinExistence type="inferred from homology"/>
<accession>E6N5Y9</accession>
<dbReference type="PANTHER" id="PTHR32243:SF50">
    <property type="entry name" value="MALTOSE_MALTODEXTRIN TRANSPORT SYSTEM PERMEASE PROTEIN MALG"/>
    <property type="match status" value="1"/>
</dbReference>
<dbReference type="STRING" id="311458.CSUB_C0665"/>
<dbReference type="CDD" id="cd06261">
    <property type="entry name" value="TM_PBP2"/>
    <property type="match status" value="1"/>
</dbReference>
<sequence length="291" mass="31603">MSMRLKTALVYLAGVVIAAYSIAPIYSLAIISFMDVRDVVAGNIYPVNPNINAYLRILGYDVQGPYGLLRAYGGYEGLLRGLVNIMIIAPIVMVITITTAVPAGYALGRLKVKARSILILFLLASRSLPPVSVALPYFFLFSQTGLRATLLGMIIIHLTITIPIVTWILMGFFAALPRDLEKAARLDGCSRLGAFYRVVLPMAAPGIAATAVIAFLFSWNDFFFSWLLSQGTPAATYNAQLSGFFNFQNEPAMFAAAVMLQISLAAVVAIALQKYIVRLRIVDPGAVVIEQ</sequence>
<evidence type="ECO:0000256" key="4">
    <source>
        <dbReference type="ARBA" id="ARBA00022475"/>
    </source>
</evidence>
<dbReference type="Pfam" id="PF00528">
    <property type="entry name" value="BPD_transp_1"/>
    <property type="match status" value="1"/>
</dbReference>
<feature type="transmembrane region" description="Helical" evidence="9">
    <location>
        <begin position="194"/>
        <end position="219"/>
    </location>
</feature>
<dbReference type="PANTHER" id="PTHR32243">
    <property type="entry name" value="MALTOSE TRANSPORT SYSTEM PERMEASE-RELATED"/>
    <property type="match status" value="1"/>
</dbReference>
<evidence type="ECO:0000256" key="3">
    <source>
        <dbReference type="ARBA" id="ARBA00022448"/>
    </source>
</evidence>
<keyword evidence="6 9" id="KW-0812">Transmembrane</keyword>
<dbReference type="PROSITE" id="PS50928">
    <property type="entry name" value="ABC_TM1"/>
    <property type="match status" value="1"/>
</dbReference>
<dbReference type="GO" id="GO:0055085">
    <property type="term" value="P:transmembrane transport"/>
    <property type="evidence" value="ECO:0007669"/>
    <property type="project" value="InterPro"/>
</dbReference>
<reference evidence="11 13" key="2">
    <citation type="journal article" date="2011" name="Nucleic Acids Res.">
        <title>Insights into the evolution of Archaea and eukaryotic protein modifier systems revealed by the genome of a novel archaeal group.</title>
        <authorList>
            <person name="Nunoura T."/>
            <person name="Takaki Y."/>
            <person name="Kakuta J."/>
            <person name="Nishi S."/>
            <person name="Sugahara J."/>
            <person name="Kazama H."/>
            <person name="Chee G."/>
            <person name="Hattori M."/>
            <person name="Kanai A."/>
            <person name="Atomi H."/>
            <person name="Takai K."/>
            <person name="Takami H."/>
        </authorList>
    </citation>
    <scope>NUCLEOTIDE SEQUENCE [LARGE SCALE GENOMIC DNA]</scope>
</reference>
<dbReference type="Gene3D" id="1.10.3720.10">
    <property type="entry name" value="MetI-like"/>
    <property type="match status" value="1"/>
</dbReference>
<evidence type="ECO:0000256" key="1">
    <source>
        <dbReference type="ARBA" id="ARBA00004651"/>
    </source>
</evidence>
<dbReference type="SUPFAM" id="SSF161098">
    <property type="entry name" value="MetI-like"/>
    <property type="match status" value="1"/>
</dbReference>
<dbReference type="InterPro" id="IPR035906">
    <property type="entry name" value="MetI-like_sf"/>
</dbReference>
<dbReference type="Proteomes" id="UP000008120">
    <property type="component" value="Chromosome"/>
</dbReference>
<dbReference type="InterPro" id="IPR000515">
    <property type="entry name" value="MetI-like"/>
</dbReference>
<dbReference type="EMBL" id="BA000048">
    <property type="protein sequence ID" value="BAJ50524.1"/>
    <property type="molecule type" value="Genomic_DNA"/>
</dbReference>
<feature type="transmembrane region" description="Helical" evidence="9">
    <location>
        <begin position="9"/>
        <end position="33"/>
    </location>
</feature>
<keyword evidence="7 9" id="KW-1133">Transmembrane helix</keyword>
<keyword evidence="4" id="KW-1003">Cell membrane</keyword>
<evidence type="ECO:0000313" key="11">
    <source>
        <dbReference type="EMBL" id="BAJ47708.1"/>
    </source>
</evidence>
<evidence type="ECO:0000256" key="7">
    <source>
        <dbReference type="ARBA" id="ARBA00022989"/>
    </source>
</evidence>
<evidence type="ECO:0000313" key="12">
    <source>
        <dbReference type="EMBL" id="BAJ50524.1"/>
    </source>
</evidence>
<dbReference type="GO" id="GO:0005886">
    <property type="term" value="C:plasma membrane"/>
    <property type="evidence" value="ECO:0007669"/>
    <property type="project" value="UniProtKB-SubCell"/>
</dbReference>
<organism evidence="11 13">
    <name type="scientific">Caldiarchaeum subterraneum</name>
    <dbReference type="NCBI Taxonomy" id="311458"/>
    <lineage>
        <taxon>Archaea</taxon>
        <taxon>Nitrososphaerota</taxon>
        <taxon>Candidatus Caldarchaeales</taxon>
        <taxon>Candidatus Caldarchaeaceae</taxon>
        <taxon>Candidatus Caldarchaeum</taxon>
    </lineage>
</organism>
<keyword evidence="5" id="KW-0762">Sugar transport</keyword>
<feature type="transmembrane region" description="Helical" evidence="9">
    <location>
        <begin position="151"/>
        <end position="173"/>
    </location>
</feature>
<dbReference type="KEGG" id="csu:CSUB_C0665"/>
<feature type="transmembrane region" description="Helical" evidence="9">
    <location>
        <begin position="117"/>
        <end position="139"/>
    </location>
</feature>
<dbReference type="BioCyc" id="CCAL311458:G131R-677-MONOMER"/>
<protein>
    <submittedName>
        <fullName evidence="11">Multiple sugar ABC transporter permease</fullName>
    </submittedName>
</protein>
<gene>
    <name evidence="12" type="ORF">CSUB_C0665</name>
    <name evidence="11" type="ORF">HGMM_F09F10C30</name>
</gene>
<feature type="transmembrane region" description="Helical" evidence="9">
    <location>
        <begin position="82"/>
        <end position="105"/>
    </location>
</feature>
<evidence type="ECO:0000256" key="8">
    <source>
        <dbReference type="ARBA" id="ARBA00023136"/>
    </source>
</evidence>
<evidence type="ECO:0000259" key="10">
    <source>
        <dbReference type="PROSITE" id="PS50928"/>
    </source>
</evidence>
<comment type="similarity">
    <text evidence="2">Belongs to the binding-protein-dependent transport system permease family. MalFG subfamily.</text>
</comment>
<dbReference type="AlphaFoldDB" id="E6N5Y9"/>
<evidence type="ECO:0000313" key="13">
    <source>
        <dbReference type="Proteomes" id="UP000008120"/>
    </source>
</evidence>
<feature type="domain" description="ABC transmembrane type-1" evidence="10">
    <location>
        <begin position="82"/>
        <end position="271"/>
    </location>
</feature>
<dbReference type="EMBL" id="AP011844">
    <property type="protein sequence ID" value="BAJ47708.1"/>
    <property type="molecule type" value="Genomic_DNA"/>
</dbReference>
<evidence type="ECO:0000256" key="9">
    <source>
        <dbReference type="RuleBase" id="RU363032"/>
    </source>
</evidence>
<feature type="transmembrane region" description="Helical" evidence="9">
    <location>
        <begin position="252"/>
        <end position="272"/>
    </location>
</feature>
<dbReference type="InterPro" id="IPR050901">
    <property type="entry name" value="BP-dep_ABC_trans_perm"/>
</dbReference>
<name>E6N5Y9_CALS0</name>